<keyword evidence="3 5" id="KW-1133">Transmembrane helix</keyword>
<feature type="transmembrane region" description="Helical" evidence="5">
    <location>
        <begin position="6"/>
        <end position="29"/>
    </location>
</feature>
<dbReference type="InterPro" id="IPR012451">
    <property type="entry name" value="DUF1656"/>
</dbReference>
<evidence type="ECO:0000256" key="4">
    <source>
        <dbReference type="ARBA" id="ARBA00023136"/>
    </source>
</evidence>
<dbReference type="AlphaFoldDB" id="A0A512IRK3"/>
<sequence length="64" mass="7105">MRHELQIGGVLLSPFVAYAIGALAILILLRIVFRKIRFSRYVANAPLAEAGIYVCVLALLIVFF</sequence>
<reference evidence="6 7" key="1">
    <citation type="submission" date="2019-07" db="EMBL/GenBank/DDBJ databases">
        <title>Whole genome shotgun sequence of Methylobacterium haplocladii NBRC 107714.</title>
        <authorList>
            <person name="Hosoyama A."/>
            <person name="Uohara A."/>
            <person name="Ohji S."/>
            <person name="Ichikawa N."/>
        </authorList>
    </citation>
    <scope>NUCLEOTIDE SEQUENCE [LARGE SCALE GENOMIC DNA]</scope>
    <source>
        <strain evidence="6 7">NBRC 107714</strain>
    </source>
</reference>
<gene>
    <name evidence="6" type="ORF">MHA02_26980</name>
</gene>
<keyword evidence="2 5" id="KW-0812">Transmembrane</keyword>
<organism evidence="6 7">
    <name type="scientific">Methylobacterium haplocladii</name>
    <dbReference type="NCBI Taxonomy" id="1176176"/>
    <lineage>
        <taxon>Bacteria</taxon>
        <taxon>Pseudomonadati</taxon>
        <taxon>Pseudomonadota</taxon>
        <taxon>Alphaproteobacteria</taxon>
        <taxon>Hyphomicrobiales</taxon>
        <taxon>Methylobacteriaceae</taxon>
        <taxon>Methylobacterium</taxon>
    </lineage>
</organism>
<evidence type="ECO:0000313" key="6">
    <source>
        <dbReference type="EMBL" id="GEP00311.1"/>
    </source>
</evidence>
<feature type="transmembrane region" description="Helical" evidence="5">
    <location>
        <begin position="41"/>
        <end position="63"/>
    </location>
</feature>
<evidence type="ECO:0000256" key="5">
    <source>
        <dbReference type="SAM" id="Phobius"/>
    </source>
</evidence>
<dbReference type="OrthoDB" id="7283592at2"/>
<evidence type="ECO:0000256" key="3">
    <source>
        <dbReference type="ARBA" id="ARBA00022989"/>
    </source>
</evidence>
<dbReference type="RefSeq" id="WP_147079481.1">
    <property type="nucleotide sequence ID" value="NZ_BJZT01000029.1"/>
</dbReference>
<comment type="caution">
    <text evidence="6">The sequence shown here is derived from an EMBL/GenBank/DDBJ whole genome shotgun (WGS) entry which is preliminary data.</text>
</comment>
<keyword evidence="1" id="KW-1003">Cell membrane</keyword>
<proteinExistence type="predicted"/>
<evidence type="ECO:0000313" key="7">
    <source>
        <dbReference type="Proteomes" id="UP000321258"/>
    </source>
</evidence>
<accession>A0A512IRK3</accession>
<dbReference type="EMBL" id="BJZT01000029">
    <property type="protein sequence ID" value="GEP00311.1"/>
    <property type="molecule type" value="Genomic_DNA"/>
</dbReference>
<evidence type="ECO:0008006" key="8">
    <source>
        <dbReference type="Google" id="ProtNLM"/>
    </source>
</evidence>
<evidence type="ECO:0000256" key="1">
    <source>
        <dbReference type="ARBA" id="ARBA00022475"/>
    </source>
</evidence>
<keyword evidence="7" id="KW-1185">Reference proteome</keyword>
<dbReference type="Proteomes" id="UP000321258">
    <property type="component" value="Unassembled WGS sequence"/>
</dbReference>
<name>A0A512IRK3_9HYPH</name>
<evidence type="ECO:0000256" key="2">
    <source>
        <dbReference type="ARBA" id="ARBA00022692"/>
    </source>
</evidence>
<keyword evidence="4 5" id="KW-0472">Membrane</keyword>
<dbReference type="Pfam" id="PF07869">
    <property type="entry name" value="DUF1656"/>
    <property type="match status" value="1"/>
</dbReference>
<protein>
    <recommendedName>
        <fullName evidence="8">DUF1656 domain-containing protein</fullName>
    </recommendedName>
</protein>